<reference evidence="2 3" key="1">
    <citation type="journal article" date="2013" name="PLoS Genet.">
        <title>The genome and development-dependent transcriptomes of Pyronema confluens: a window into fungal evolution.</title>
        <authorList>
            <person name="Traeger S."/>
            <person name="Altegoer F."/>
            <person name="Freitag M."/>
            <person name="Gabaldon T."/>
            <person name="Kempken F."/>
            <person name="Kumar A."/>
            <person name="Marcet-Houben M."/>
            <person name="Poggeler S."/>
            <person name="Stajich J.E."/>
            <person name="Nowrousian M."/>
        </authorList>
    </citation>
    <scope>NUCLEOTIDE SEQUENCE [LARGE SCALE GENOMIC DNA]</scope>
    <source>
        <strain evidence="3">CBS 100304</strain>
        <tissue evidence="2">Vegetative mycelium</tissue>
    </source>
</reference>
<gene>
    <name evidence="2" type="ORF">PCON_14225</name>
</gene>
<keyword evidence="3" id="KW-1185">Reference proteome</keyword>
<keyword evidence="1" id="KW-0472">Membrane</keyword>
<dbReference type="eggNOG" id="ENOG502SERI">
    <property type="taxonomic scope" value="Eukaryota"/>
</dbReference>
<keyword evidence="1" id="KW-0812">Transmembrane</keyword>
<keyword evidence="1" id="KW-1133">Transmembrane helix</keyword>
<dbReference type="OMA" id="AYGEITH"/>
<dbReference type="EMBL" id="HF936032">
    <property type="protein sequence ID" value="CCX33185.1"/>
    <property type="molecule type" value="Genomic_DNA"/>
</dbReference>
<dbReference type="AlphaFoldDB" id="U4LTX1"/>
<accession>U4LTX1</accession>
<dbReference type="Proteomes" id="UP000018144">
    <property type="component" value="Unassembled WGS sequence"/>
</dbReference>
<protein>
    <submittedName>
        <fullName evidence="2">Uncharacterized protein</fullName>
    </submittedName>
</protein>
<feature type="transmembrane region" description="Helical" evidence="1">
    <location>
        <begin position="166"/>
        <end position="186"/>
    </location>
</feature>
<evidence type="ECO:0000256" key="1">
    <source>
        <dbReference type="SAM" id="Phobius"/>
    </source>
</evidence>
<evidence type="ECO:0000313" key="2">
    <source>
        <dbReference type="EMBL" id="CCX33185.1"/>
    </source>
</evidence>
<evidence type="ECO:0000313" key="3">
    <source>
        <dbReference type="Proteomes" id="UP000018144"/>
    </source>
</evidence>
<name>U4LTX1_PYROM</name>
<sequence>MFDHHGTAREMRITFEVDDASEIMLFSEIRRCYHTFYGWRRYFSLKSLAGFKLYCCEGPSFTTHTRPETDPEVDVALAQLYRVCKHKGTWLDRQRKVRTAWVVRIDNNLNGGSRDPNKISFKTLGLEQAIEWNATIIVVLTAVPVIASFIIGMAYGEITHDRQTGWGIASCIVTVTGAGYNCGRYFSNLEVALNRR</sequence>
<feature type="transmembrane region" description="Helical" evidence="1">
    <location>
        <begin position="132"/>
        <end position="154"/>
    </location>
</feature>
<proteinExistence type="predicted"/>
<organism evidence="2 3">
    <name type="scientific">Pyronema omphalodes (strain CBS 100304)</name>
    <name type="common">Pyronema confluens</name>
    <dbReference type="NCBI Taxonomy" id="1076935"/>
    <lineage>
        <taxon>Eukaryota</taxon>
        <taxon>Fungi</taxon>
        <taxon>Dikarya</taxon>
        <taxon>Ascomycota</taxon>
        <taxon>Pezizomycotina</taxon>
        <taxon>Pezizomycetes</taxon>
        <taxon>Pezizales</taxon>
        <taxon>Pyronemataceae</taxon>
        <taxon>Pyronema</taxon>
    </lineage>
</organism>
<dbReference type="OrthoDB" id="5420013at2759"/>